<dbReference type="Proteomes" id="UP000824881">
    <property type="component" value="Unassembled WGS sequence"/>
</dbReference>
<comment type="caution">
    <text evidence="1">The sequence shown here is derived from an EMBL/GenBank/DDBJ whole genome shotgun (WGS) entry which is preliminary data.</text>
</comment>
<sequence>MRQPRVACRFIISDDAPILASQLPNFPFSPSPPSPTPSPTTDAMDVDPPDPPDVQHDASGDGTHLAEPTSADWDLCSSPYTAEFHKNRPKTYGCGNTFIDDFNKDQFSQQRKINLYFPFASKSEWQLAQFLLQSNLSMAATNAFLALDLIKVLQLTFKTAKDLRGRAELLPSGPAWKVTEWPTPTDHPVKNPPMNLFYRDALECVQTIIGSPLVKDHIHFEPLRLFNVSTQVMRVYTEWLTGDVAWNMQGLVPDGATVIGTVLSSDKTTISAMTGNRVAHPLLLSIANIDFGFRMKALNELFVLLALFPVPKFIAPKALCGVLANRLIHACLDFIVKPLKKAAEIGFMMQDPLAQIRYCFTPLVGYIADYQEAVALACVAGKTSPVTMADYRQFGDSIRHEPRTADETLRQLAELRDEIDPHTDVEKYFKRAKKLFRLNGVNEPFFRDWPMSNPSDFFTPEILHAQHKQFWDHDAKWCIQAIGGPEIDFWFSVLPRVPGYRHFKEGISKLKQVTGREHRDVQQYIVAIIAGAVSVRFVAAIRGLLDFRYFSQAPEIDDGTCEQLLAALKTFHDHKDAIMEANARVGKKGNPITDWNIPKLELIQSVVSNICANGAACQWSADVTEHAHITFVKNPADHTNNQNYENQICRFLDRADRDNDINIDINDDMGVTNDIDDDDNETPVRTVSTSADLLDAISPMSASRHASMVDYFAKAAKLLQGQVPKAPLPYRTFIVADGKVCINLPRDHALKKTVDQVAELYALPDLRAALNDFLVRAKNLPPDASLSIGGRRIAPRNASLPFFELQVWSSLRIQSKAYHHLHNILPAQTLSAVAPAKESHYGKYDAAVVNLDTSKVWPASALDGHCVMIVRLLLHIVPPNKQAAPWFSQGFLAYVERLTLQPLDASTSLHPLKRAVRSSGETVGDIIFLPQIRSQVDLVPRFGAKASSHLTKENSVAVNSDFWLNKYWNKELFYTLS</sequence>
<reference evidence="1 2" key="1">
    <citation type="journal article" date="2021" name="Appl. Environ. Microbiol.">
        <title>Genetic linkage and physical mapping for an oyster mushroom Pleurotus cornucopiae and QTL analysis for the trait cap color.</title>
        <authorList>
            <person name="Zhang Y."/>
            <person name="Gao W."/>
            <person name="Sonnenberg A."/>
            <person name="Chen Q."/>
            <person name="Zhang J."/>
            <person name="Huang C."/>
        </authorList>
    </citation>
    <scope>NUCLEOTIDE SEQUENCE [LARGE SCALE GENOMIC DNA]</scope>
    <source>
        <strain evidence="1">CCMSSC00406</strain>
    </source>
</reference>
<dbReference type="EMBL" id="WQMT02000004">
    <property type="protein sequence ID" value="KAG9224198.1"/>
    <property type="molecule type" value="Genomic_DNA"/>
</dbReference>
<gene>
    <name evidence="1" type="ORF">CCMSSC00406_0004697</name>
</gene>
<protein>
    <submittedName>
        <fullName evidence="1">Uncharacterized protein</fullName>
    </submittedName>
</protein>
<evidence type="ECO:0000313" key="1">
    <source>
        <dbReference type="EMBL" id="KAG9224198.1"/>
    </source>
</evidence>
<evidence type="ECO:0000313" key="2">
    <source>
        <dbReference type="Proteomes" id="UP000824881"/>
    </source>
</evidence>
<proteinExistence type="predicted"/>
<keyword evidence="2" id="KW-1185">Reference proteome</keyword>
<organism evidence="1 2">
    <name type="scientific">Pleurotus cornucopiae</name>
    <name type="common">Cornucopia mushroom</name>
    <dbReference type="NCBI Taxonomy" id="5321"/>
    <lineage>
        <taxon>Eukaryota</taxon>
        <taxon>Fungi</taxon>
        <taxon>Dikarya</taxon>
        <taxon>Basidiomycota</taxon>
        <taxon>Agaricomycotina</taxon>
        <taxon>Agaricomycetes</taxon>
        <taxon>Agaricomycetidae</taxon>
        <taxon>Agaricales</taxon>
        <taxon>Pleurotineae</taxon>
        <taxon>Pleurotaceae</taxon>
        <taxon>Pleurotus</taxon>
    </lineage>
</organism>
<accession>A0ACB7J0Y3</accession>
<name>A0ACB7J0Y3_PLECO</name>